<dbReference type="EMBL" id="FNSO01000004">
    <property type="protein sequence ID" value="SED80542.1"/>
    <property type="molecule type" value="Genomic_DNA"/>
</dbReference>
<dbReference type="AlphaFoldDB" id="A0A1H5DNW0"/>
<dbReference type="Proteomes" id="UP000199622">
    <property type="component" value="Unassembled WGS sequence"/>
</dbReference>
<evidence type="ECO:0000313" key="2">
    <source>
        <dbReference type="EMBL" id="SED80542.1"/>
    </source>
</evidence>
<sequence length="141" mass="15142">MNNDQLIEEMRWQLKQIEDRKAENQRLLAGIAGSGHTTVVSPDRVVTVLAGPGGVVSEVRLAPEAMRFDAGTLSRTITAAIREAVAAGGRLGVPQPAGQAPPLAGHAPQPLRVPPPQQQQQQQRRPAPVDDDDPYDTVFDV</sequence>
<dbReference type="Gene3D" id="3.30.1310.10">
    <property type="entry name" value="Nucleoid-associated protein YbaB-like domain"/>
    <property type="match status" value="1"/>
</dbReference>
<feature type="compositionally biased region" description="Low complexity" evidence="1">
    <location>
        <begin position="92"/>
        <end position="110"/>
    </location>
</feature>
<dbReference type="OrthoDB" id="3627122at2"/>
<protein>
    <recommendedName>
        <fullName evidence="4">YbaB/EbfC DNA-binding family protein</fullName>
    </recommendedName>
</protein>
<organism evidence="2 3">
    <name type="scientific">Amycolatopsis tolypomycina</name>
    <dbReference type="NCBI Taxonomy" id="208445"/>
    <lineage>
        <taxon>Bacteria</taxon>
        <taxon>Bacillati</taxon>
        <taxon>Actinomycetota</taxon>
        <taxon>Actinomycetes</taxon>
        <taxon>Pseudonocardiales</taxon>
        <taxon>Pseudonocardiaceae</taxon>
        <taxon>Amycolatopsis</taxon>
    </lineage>
</organism>
<dbReference type="RefSeq" id="WP_091319143.1">
    <property type="nucleotide sequence ID" value="NZ_FNSO01000004.1"/>
</dbReference>
<dbReference type="SUPFAM" id="SSF82607">
    <property type="entry name" value="YbaB-like"/>
    <property type="match status" value="1"/>
</dbReference>
<evidence type="ECO:0000313" key="3">
    <source>
        <dbReference type="Proteomes" id="UP000199622"/>
    </source>
</evidence>
<dbReference type="InterPro" id="IPR036894">
    <property type="entry name" value="YbaB-like_sf"/>
</dbReference>
<proteinExistence type="predicted"/>
<evidence type="ECO:0008006" key="4">
    <source>
        <dbReference type="Google" id="ProtNLM"/>
    </source>
</evidence>
<keyword evidence="3" id="KW-1185">Reference proteome</keyword>
<feature type="region of interest" description="Disordered" evidence="1">
    <location>
        <begin position="91"/>
        <end position="141"/>
    </location>
</feature>
<gene>
    <name evidence="2" type="ORF">SAMN04489727_9493</name>
</gene>
<evidence type="ECO:0000256" key="1">
    <source>
        <dbReference type="SAM" id="MobiDB-lite"/>
    </source>
</evidence>
<reference evidence="3" key="1">
    <citation type="submission" date="2016-10" db="EMBL/GenBank/DDBJ databases">
        <authorList>
            <person name="Varghese N."/>
            <person name="Submissions S."/>
        </authorList>
    </citation>
    <scope>NUCLEOTIDE SEQUENCE [LARGE SCALE GENOMIC DNA]</scope>
    <source>
        <strain evidence="3">DSM 44544</strain>
    </source>
</reference>
<name>A0A1H5DNW0_9PSEU</name>
<accession>A0A1H5DNW0</accession>